<dbReference type="Gene3D" id="1.10.10.60">
    <property type="entry name" value="Homeodomain-like"/>
    <property type="match status" value="1"/>
</dbReference>
<evidence type="ECO:0000256" key="3">
    <source>
        <dbReference type="ARBA" id="ARBA00023163"/>
    </source>
</evidence>
<proteinExistence type="predicted"/>
<keyword evidence="7" id="KW-1185">Reference proteome</keyword>
<protein>
    <submittedName>
        <fullName evidence="6">TetR family transcriptional regulator</fullName>
    </submittedName>
</protein>
<dbReference type="PRINTS" id="PR00455">
    <property type="entry name" value="HTHTETR"/>
</dbReference>
<evidence type="ECO:0000259" key="5">
    <source>
        <dbReference type="PROSITE" id="PS50977"/>
    </source>
</evidence>
<name>A0A0K9XMT7_9ACTN</name>
<keyword evidence="2 4" id="KW-0238">DNA-binding</keyword>
<gene>
    <name evidence="6" type="ORF">AC230_05495</name>
</gene>
<feature type="DNA-binding region" description="H-T-H motif" evidence="4">
    <location>
        <begin position="37"/>
        <end position="56"/>
    </location>
</feature>
<feature type="domain" description="HTH tetR-type" evidence="5">
    <location>
        <begin position="14"/>
        <end position="74"/>
    </location>
</feature>
<dbReference type="STRING" id="1678637.AC230_05495"/>
<dbReference type="InterPro" id="IPR050109">
    <property type="entry name" value="HTH-type_TetR-like_transc_reg"/>
</dbReference>
<evidence type="ECO:0000256" key="4">
    <source>
        <dbReference type="PROSITE-ProRule" id="PRU00335"/>
    </source>
</evidence>
<dbReference type="PATRIC" id="fig|1678637.3.peg.1192"/>
<evidence type="ECO:0000313" key="6">
    <source>
        <dbReference type="EMBL" id="KNB54007.1"/>
    </source>
</evidence>
<dbReference type="InterPro" id="IPR001647">
    <property type="entry name" value="HTH_TetR"/>
</dbReference>
<dbReference type="GO" id="GO:0000976">
    <property type="term" value="F:transcription cis-regulatory region binding"/>
    <property type="evidence" value="ECO:0007669"/>
    <property type="project" value="TreeGrafter"/>
</dbReference>
<dbReference type="InterPro" id="IPR009057">
    <property type="entry name" value="Homeodomain-like_sf"/>
</dbReference>
<dbReference type="Proteomes" id="UP000037288">
    <property type="component" value="Unassembled WGS sequence"/>
</dbReference>
<keyword evidence="3" id="KW-0804">Transcription</keyword>
<accession>A0A0K9XMT7</accession>
<sequence length="201" mass="21805">MPETTTGRRERKKARTRQALADAAVRLFTERGFDNVGVREVAEAADVSLSTLFKHFPSKEALVFDLDEDLESALIAAVRDRAPGRSVLHALRDHLVGTRTHVPADDPMFVLVESTPALRDYARRMWSRHEKALAAALAEETGLAAEDPAVAGLARFALEAPGIARSGQDPARTLSELFALLEHGWAGTALARGDDRAGRDG</sequence>
<dbReference type="EMBL" id="LFXA01000002">
    <property type="protein sequence ID" value="KNB54007.1"/>
    <property type="molecule type" value="Genomic_DNA"/>
</dbReference>
<dbReference type="RefSeq" id="WP_049714747.1">
    <property type="nucleotide sequence ID" value="NZ_LFXA01000002.1"/>
</dbReference>
<organism evidence="6 7">
    <name type="scientific">Streptomyces caatingaensis</name>
    <dbReference type="NCBI Taxonomy" id="1678637"/>
    <lineage>
        <taxon>Bacteria</taxon>
        <taxon>Bacillati</taxon>
        <taxon>Actinomycetota</taxon>
        <taxon>Actinomycetes</taxon>
        <taxon>Kitasatosporales</taxon>
        <taxon>Streptomycetaceae</taxon>
        <taxon>Streptomyces</taxon>
    </lineage>
</organism>
<dbReference type="OrthoDB" id="3635456at2"/>
<dbReference type="Gene3D" id="1.10.357.10">
    <property type="entry name" value="Tetracycline Repressor, domain 2"/>
    <property type="match status" value="1"/>
</dbReference>
<dbReference type="SUPFAM" id="SSF46689">
    <property type="entry name" value="Homeodomain-like"/>
    <property type="match status" value="1"/>
</dbReference>
<evidence type="ECO:0000256" key="1">
    <source>
        <dbReference type="ARBA" id="ARBA00023015"/>
    </source>
</evidence>
<evidence type="ECO:0000256" key="2">
    <source>
        <dbReference type="ARBA" id="ARBA00023125"/>
    </source>
</evidence>
<dbReference type="PANTHER" id="PTHR30055">
    <property type="entry name" value="HTH-TYPE TRANSCRIPTIONAL REGULATOR RUTR"/>
    <property type="match status" value="1"/>
</dbReference>
<comment type="caution">
    <text evidence="6">The sequence shown here is derived from an EMBL/GenBank/DDBJ whole genome shotgun (WGS) entry which is preliminary data.</text>
</comment>
<evidence type="ECO:0000313" key="7">
    <source>
        <dbReference type="Proteomes" id="UP000037288"/>
    </source>
</evidence>
<dbReference type="Pfam" id="PF00440">
    <property type="entry name" value="TetR_N"/>
    <property type="match status" value="1"/>
</dbReference>
<dbReference type="PANTHER" id="PTHR30055:SF234">
    <property type="entry name" value="HTH-TYPE TRANSCRIPTIONAL REGULATOR BETI"/>
    <property type="match status" value="1"/>
</dbReference>
<dbReference type="GO" id="GO:0003700">
    <property type="term" value="F:DNA-binding transcription factor activity"/>
    <property type="evidence" value="ECO:0007669"/>
    <property type="project" value="TreeGrafter"/>
</dbReference>
<dbReference type="PROSITE" id="PS50977">
    <property type="entry name" value="HTH_TETR_2"/>
    <property type="match status" value="1"/>
</dbReference>
<dbReference type="AlphaFoldDB" id="A0A0K9XMT7"/>
<reference evidence="7" key="1">
    <citation type="submission" date="2015-07" db="EMBL/GenBank/DDBJ databases">
        <title>Draft genome sequence of Streptomyces sp. CMAA 1322, a bacterium isolated from Caatinga biome, from dry forest semiarid of Brazil.</title>
        <authorList>
            <person name="Santos S.N."/>
            <person name="Gacesa R."/>
            <person name="Taketani R.G."/>
            <person name="Long P.F."/>
            <person name="Melo I.S."/>
        </authorList>
    </citation>
    <scope>NUCLEOTIDE SEQUENCE [LARGE SCALE GENOMIC DNA]</scope>
    <source>
        <strain evidence="7">CMAA 1322</strain>
    </source>
</reference>
<keyword evidence="1" id="KW-0805">Transcription regulation</keyword>